<keyword evidence="2" id="KW-0479">Metal-binding</keyword>
<proteinExistence type="inferred from homology"/>
<reference evidence="3" key="1">
    <citation type="submission" date="2020-05" db="EMBL/GenBank/DDBJ databases">
        <title>Phylogenomic resolution of chytrid fungi.</title>
        <authorList>
            <person name="Stajich J.E."/>
            <person name="Amses K."/>
            <person name="Simmons R."/>
            <person name="Seto K."/>
            <person name="Myers J."/>
            <person name="Bonds A."/>
            <person name="Quandt C.A."/>
            <person name="Barry K."/>
            <person name="Liu P."/>
            <person name="Grigoriev I."/>
            <person name="Longcore J.E."/>
            <person name="James T.Y."/>
        </authorList>
    </citation>
    <scope>NUCLEOTIDE SEQUENCE</scope>
    <source>
        <strain evidence="3">JEL0513</strain>
    </source>
</reference>
<dbReference type="InterPro" id="IPR036396">
    <property type="entry name" value="Cyt_P450_sf"/>
</dbReference>
<evidence type="ECO:0008006" key="5">
    <source>
        <dbReference type="Google" id="ProtNLM"/>
    </source>
</evidence>
<dbReference type="Proteomes" id="UP001211907">
    <property type="component" value="Unassembled WGS sequence"/>
</dbReference>
<comment type="cofactor">
    <cofactor evidence="2">
        <name>heme</name>
        <dbReference type="ChEBI" id="CHEBI:30413"/>
    </cofactor>
</comment>
<keyword evidence="4" id="KW-1185">Reference proteome</keyword>
<dbReference type="Gene3D" id="1.10.630.10">
    <property type="entry name" value="Cytochrome P450"/>
    <property type="match status" value="1"/>
</dbReference>
<dbReference type="CDD" id="cd00302">
    <property type="entry name" value="cytochrome_P450"/>
    <property type="match status" value="1"/>
</dbReference>
<dbReference type="InterPro" id="IPR001128">
    <property type="entry name" value="Cyt_P450"/>
</dbReference>
<dbReference type="PANTHER" id="PTHR24305">
    <property type="entry name" value="CYTOCHROME P450"/>
    <property type="match status" value="1"/>
</dbReference>
<dbReference type="PANTHER" id="PTHR24305:SF166">
    <property type="entry name" value="CYTOCHROME P450 12A4, MITOCHONDRIAL-RELATED"/>
    <property type="match status" value="1"/>
</dbReference>
<dbReference type="GO" id="GO:0004497">
    <property type="term" value="F:monooxygenase activity"/>
    <property type="evidence" value="ECO:0007669"/>
    <property type="project" value="InterPro"/>
</dbReference>
<protein>
    <recommendedName>
        <fullName evidence="5">Cytochrome P450</fullName>
    </recommendedName>
</protein>
<evidence type="ECO:0000256" key="2">
    <source>
        <dbReference type="PIRSR" id="PIRSR602401-1"/>
    </source>
</evidence>
<dbReference type="PRINTS" id="PR00463">
    <property type="entry name" value="EP450I"/>
</dbReference>
<feature type="binding site" description="axial binding residue" evidence="2">
    <location>
        <position position="468"/>
    </location>
    <ligand>
        <name>heme</name>
        <dbReference type="ChEBI" id="CHEBI:30413"/>
    </ligand>
    <ligandPart>
        <name>Fe</name>
        <dbReference type="ChEBI" id="CHEBI:18248"/>
    </ligandPart>
</feature>
<dbReference type="GO" id="GO:0016705">
    <property type="term" value="F:oxidoreductase activity, acting on paired donors, with incorporation or reduction of molecular oxygen"/>
    <property type="evidence" value="ECO:0007669"/>
    <property type="project" value="InterPro"/>
</dbReference>
<organism evidence="3 4">
    <name type="scientific">Physocladia obscura</name>
    <dbReference type="NCBI Taxonomy" id="109957"/>
    <lineage>
        <taxon>Eukaryota</taxon>
        <taxon>Fungi</taxon>
        <taxon>Fungi incertae sedis</taxon>
        <taxon>Chytridiomycota</taxon>
        <taxon>Chytridiomycota incertae sedis</taxon>
        <taxon>Chytridiomycetes</taxon>
        <taxon>Chytridiales</taxon>
        <taxon>Chytriomycetaceae</taxon>
        <taxon>Physocladia</taxon>
    </lineage>
</organism>
<sequence>MSYIVTLVIAGVAALGFLAGFGNIGNSGRGETAAPPDAAHREPIIGHLRTFAKGPGAFTQAFFEGLGSVAVVRFTVGILGIRGYAVRGAAATRAILTSHAVDSRHVFPDAMKRMRLHNTGIFFNVTPSWKQNRKLLIEAVSRPRFLKALAPKIRAYLSDSVFPRLDAIADSTNKTIVMADQLFCSFSLDIIFDIVFSENLGAAENYLQSLSEEDSTFRVNKNYRLLELIHASFSAAVFYLKTPAIIYKFIPSAAAAARQHTANIDEYEALLAEHLASKQDKIKRGENNDTQDDLATLLIQLMESQESKMGFENVLSILRGAIGGGTDTSSNTMCFVLYELARHPDVMDKVYAEIREVALESGGSFDSGNVAKLKLLEAAIFEAIRLHSVAQAVPRKLTEDFALGQYVLRKDSMVFVTIQQTHLDPELWENPHAFDPNRFLSPKNFGGPNNMGFAYAPFGYGARKWYGCNFSPGEALAMLEMKILMANICWRYSFELAEPSKPLNVKDDILIIN</sequence>
<evidence type="ECO:0000313" key="4">
    <source>
        <dbReference type="Proteomes" id="UP001211907"/>
    </source>
</evidence>
<evidence type="ECO:0000313" key="3">
    <source>
        <dbReference type="EMBL" id="KAJ3091372.1"/>
    </source>
</evidence>
<comment type="similarity">
    <text evidence="1">Belongs to the cytochrome P450 family.</text>
</comment>
<dbReference type="EMBL" id="JADGJH010003381">
    <property type="protein sequence ID" value="KAJ3091372.1"/>
    <property type="molecule type" value="Genomic_DNA"/>
</dbReference>
<name>A0AAD5SPT3_9FUNG</name>
<dbReference type="InterPro" id="IPR002401">
    <property type="entry name" value="Cyt_P450_E_grp-I"/>
</dbReference>
<keyword evidence="2" id="KW-0408">Iron</keyword>
<dbReference type="SUPFAM" id="SSF48264">
    <property type="entry name" value="Cytochrome P450"/>
    <property type="match status" value="1"/>
</dbReference>
<evidence type="ECO:0000256" key="1">
    <source>
        <dbReference type="ARBA" id="ARBA00010617"/>
    </source>
</evidence>
<dbReference type="GO" id="GO:0020037">
    <property type="term" value="F:heme binding"/>
    <property type="evidence" value="ECO:0007669"/>
    <property type="project" value="InterPro"/>
</dbReference>
<accession>A0AAD5SPT3</accession>
<keyword evidence="2" id="KW-0349">Heme</keyword>
<dbReference type="PRINTS" id="PR00385">
    <property type="entry name" value="P450"/>
</dbReference>
<dbReference type="Pfam" id="PF00067">
    <property type="entry name" value="p450"/>
    <property type="match status" value="1"/>
</dbReference>
<gene>
    <name evidence="3" type="ORF">HK100_007194</name>
</gene>
<comment type="caution">
    <text evidence="3">The sequence shown here is derived from an EMBL/GenBank/DDBJ whole genome shotgun (WGS) entry which is preliminary data.</text>
</comment>
<dbReference type="InterPro" id="IPR050121">
    <property type="entry name" value="Cytochrome_P450_monoxygenase"/>
</dbReference>
<dbReference type="AlphaFoldDB" id="A0AAD5SPT3"/>
<dbReference type="GO" id="GO:0005506">
    <property type="term" value="F:iron ion binding"/>
    <property type="evidence" value="ECO:0007669"/>
    <property type="project" value="InterPro"/>
</dbReference>